<reference evidence="1 2" key="1">
    <citation type="submission" date="2014-04" db="EMBL/GenBank/DDBJ databases">
        <authorList>
            <consortium name="DOE Joint Genome Institute"/>
            <person name="Kuo A."/>
            <person name="Kohler A."/>
            <person name="Costa M.D."/>
            <person name="Nagy L.G."/>
            <person name="Floudas D."/>
            <person name="Copeland A."/>
            <person name="Barry K.W."/>
            <person name="Cichocki N."/>
            <person name="Veneault-Fourrey C."/>
            <person name="LaButti K."/>
            <person name="Lindquist E.A."/>
            <person name="Lipzen A."/>
            <person name="Lundell T."/>
            <person name="Morin E."/>
            <person name="Murat C."/>
            <person name="Sun H."/>
            <person name="Tunlid A."/>
            <person name="Henrissat B."/>
            <person name="Grigoriev I.V."/>
            <person name="Hibbett D.S."/>
            <person name="Martin F."/>
            <person name="Nordberg H.P."/>
            <person name="Cantor M.N."/>
            <person name="Hua S.X."/>
        </authorList>
    </citation>
    <scope>NUCLEOTIDE SEQUENCE [LARGE SCALE GENOMIC DNA]</scope>
    <source>
        <strain evidence="1 2">Marx 270</strain>
    </source>
</reference>
<protein>
    <submittedName>
        <fullName evidence="1">Uncharacterized protein</fullName>
    </submittedName>
</protein>
<dbReference type="HOGENOM" id="CLU_2134583_0_0_1"/>
<gene>
    <name evidence="1" type="ORF">M404DRAFT_29971</name>
</gene>
<proteinExistence type="predicted"/>
<dbReference type="InParanoid" id="A0A0C3ISP8"/>
<evidence type="ECO:0000313" key="2">
    <source>
        <dbReference type="Proteomes" id="UP000054217"/>
    </source>
</evidence>
<dbReference type="AlphaFoldDB" id="A0A0C3ISP8"/>
<evidence type="ECO:0000313" key="1">
    <source>
        <dbReference type="EMBL" id="KIN99917.1"/>
    </source>
</evidence>
<accession>A0A0C3ISP8</accession>
<dbReference type="EMBL" id="KN832000">
    <property type="protein sequence ID" value="KIN99917.1"/>
    <property type="molecule type" value="Genomic_DNA"/>
</dbReference>
<organism evidence="1 2">
    <name type="scientific">Pisolithus tinctorius Marx 270</name>
    <dbReference type="NCBI Taxonomy" id="870435"/>
    <lineage>
        <taxon>Eukaryota</taxon>
        <taxon>Fungi</taxon>
        <taxon>Dikarya</taxon>
        <taxon>Basidiomycota</taxon>
        <taxon>Agaricomycotina</taxon>
        <taxon>Agaricomycetes</taxon>
        <taxon>Agaricomycetidae</taxon>
        <taxon>Boletales</taxon>
        <taxon>Sclerodermatineae</taxon>
        <taxon>Pisolithaceae</taxon>
        <taxon>Pisolithus</taxon>
    </lineage>
</organism>
<keyword evidence="2" id="KW-1185">Reference proteome</keyword>
<name>A0A0C3ISP8_PISTI</name>
<reference evidence="2" key="2">
    <citation type="submission" date="2015-01" db="EMBL/GenBank/DDBJ databases">
        <title>Evolutionary Origins and Diversification of the Mycorrhizal Mutualists.</title>
        <authorList>
            <consortium name="DOE Joint Genome Institute"/>
            <consortium name="Mycorrhizal Genomics Consortium"/>
            <person name="Kohler A."/>
            <person name="Kuo A."/>
            <person name="Nagy L.G."/>
            <person name="Floudas D."/>
            <person name="Copeland A."/>
            <person name="Barry K.W."/>
            <person name="Cichocki N."/>
            <person name="Veneault-Fourrey C."/>
            <person name="LaButti K."/>
            <person name="Lindquist E.A."/>
            <person name="Lipzen A."/>
            <person name="Lundell T."/>
            <person name="Morin E."/>
            <person name="Murat C."/>
            <person name="Riley R."/>
            <person name="Ohm R."/>
            <person name="Sun H."/>
            <person name="Tunlid A."/>
            <person name="Henrissat B."/>
            <person name="Grigoriev I.V."/>
            <person name="Hibbett D.S."/>
            <person name="Martin F."/>
        </authorList>
    </citation>
    <scope>NUCLEOTIDE SEQUENCE [LARGE SCALE GENOMIC DNA]</scope>
    <source>
        <strain evidence="2">Marx 270</strain>
    </source>
</reference>
<dbReference type="Proteomes" id="UP000054217">
    <property type="component" value="Unassembled WGS sequence"/>
</dbReference>
<sequence length="113" mass="12701">MVKQDYRCLAYHPPMLTTVLEERDLNNGGCKRTLSFPLACSKSHPEKRTHKKGNESNFETLSLPYGIPFGRLTTLPHSSQPHSPSTTSLLRTETSSFPQTFQAVYLQLPVLVP</sequence>